<reference evidence="8 9" key="1">
    <citation type="submission" date="2022-01" db="EMBL/GenBank/DDBJ databases">
        <authorList>
            <person name="Xiong W."/>
            <person name="Schranz E."/>
        </authorList>
    </citation>
    <scope>NUCLEOTIDE SEQUENCE [LARGE SCALE GENOMIC DNA]</scope>
</reference>
<dbReference type="PANTHER" id="PTHR43052">
    <property type="match status" value="1"/>
</dbReference>
<keyword evidence="9" id="KW-1185">Reference proteome</keyword>
<dbReference type="GO" id="GO:0000049">
    <property type="term" value="F:tRNA binding"/>
    <property type="evidence" value="ECO:0007669"/>
    <property type="project" value="UniProtKB-KW"/>
</dbReference>
<evidence type="ECO:0000256" key="6">
    <source>
        <dbReference type="ARBA" id="ARBA00022884"/>
    </source>
</evidence>
<proteinExistence type="predicted"/>
<dbReference type="Pfam" id="PF03054">
    <property type="entry name" value="tRNA_Me_trans"/>
    <property type="match status" value="2"/>
</dbReference>
<protein>
    <submittedName>
        <fullName evidence="8">Uncharacterized protein</fullName>
    </submittedName>
</protein>
<dbReference type="InterPro" id="IPR051305">
    <property type="entry name" value="tRNA_2-thiouridylase_MnmA"/>
</dbReference>
<dbReference type="InterPro" id="IPR014729">
    <property type="entry name" value="Rossmann-like_a/b/a_fold"/>
</dbReference>
<keyword evidence="3" id="KW-0819">tRNA processing</keyword>
<evidence type="ECO:0000256" key="2">
    <source>
        <dbReference type="ARBA" id="ARBA00022679"/>
    </source>
</evidence>
<dbReference type="Gene3D" id="3.40.50.620">
    <property type="entry name" value="HUPs"/>
    <property type="match status" value="2"/>
</dbReference>
<keyword evidence="4" id="KW-0547">Nucleotide-binding</keyword>
<sequence length="196" mass="22770">MLEFQVKDHTYFLSYLSQAQLKRLVLPLGCIYYLNQSNYQDEVRRLSRIVDLPNQERRDSQEYAFLGRLLLEAETGDFLGSALSKLRFFSVVALIAVSHFASSATGHSCTAFYLKIWFQDEVRRLARKFDLPNQERRDSQGICFLGKFGKEAKLDMFELPAKIKLLPDPWTPEFGLVTTALKLKREQLKAKFKDDF</sequence>
<evidence type="ECO:0000313" key="9">
    <source>
        <dbReference type="Proteomes" id="UP001157418"/>
    </source>
</evidence>
<evidence type="ECO:0000256" key="3">
    <source>
        <dbReference type="ARBA" id="ARBA00022694"/>
    </source>
</evidence>
<evidence type="ECO:0000313" key="8">
    <source>
        <dbReference type="EMBL" id="CAH1454552.1"/>
    </source>
</evidence>
<evidence type="ECO:0000256" key="4">
    <source>
        <dbReference type="ARBA" id="ARBA00022741"/>
    </source>
</evidence>
<keyword evidence="2" id="KW-0808">Transferase</keyword>
<keyword evidence="6" id="KW-0694">RNA-binding</keyword>
<accession>A0AAU9PVU3</accession>
<keyword evidence="1" id="KW-0820">tRNA-binding</keyword>
<evidence type="ECO:0000256" key="7">
    <source>
        <dbReference type="ARBA" id="ARBA00023157"/>
    </source>
</evidence>
<comment type="caution">
    <text evidence="8">The sequence shown here is derived from an EMBL/GenBank/DDBJ whole genome shotgun (WGS) entry which is preliminary data.</text>
</comment>
<keyword evidence="7" id="KW-1015">Disulfide bond</keyword>
<evidence type="ECO:0000256" key="5">
    <source>
        <dbReference type="ARBA" id="ARBA00022840"/>
    </source>
</evidence>
<keyword evidence="5" id="KW-0067">ATP-binding</keyword>
<dbReference type="GO" id="GO:0008033">
    <property type="term" value="P:tRNA processing"/>
    <property type="evidence" value="ECO:0007669"/>
    <property type="project" value="UniProtKB-KW"/>
</dbReference>
<evidence type="ECO:0000256" key="1">
    <source>
        <dbReference type="ARBA" id="ARBA00022555"/>
    </source>
</evidence>
<organism evidence="8 9">
    <name type="scientific">Lactuca virosa</name>
    <dbReference type="NCBI Taxonomy" id="75947"/>
    <lineage>
        <taxon>Eukaryota</taxon>
        <taxon>Viridiplantae</taxon>
        <taxon>Streptophyta</taxon>
        <taxon>Embryophyta</taxon>
        <taxon>Tracheophyta</taxon>
        <taxon>Spermatophyta</taxon>
        <taxon>Magnoliopsida</taxon>
        <taxon>eudicotyledons</taxon>
        <taxon>Gunneridae</taxon>
        <taxon>Pentapetalae</taxon>
        <taxon>asterids</taxon>
        <taxon>campanulids</taxon>
        <taxon>Asterales</taxon>
        <taxon>Asteraceae</taxon>
        <taxon>Cichorioideae</taxon>
        <taxon>Cichorieae</taxon>
        <taxon>Lactucinae</taxon>
        <taxon>Lactuca</taxon>
    </lineage>
</organism>
<name>A0AAU9PVU3_9ASTR</name>
<dbReference type="Proteomes" id="UP001157418">
    <property type="component" value="Unassembled WGS sequence"/>
</dbReference>
<dbReference type="GO" id="GO:0016740">
    <property type="term" value="F:transferase activity"/>
    <property type="evidence" value="ECO:0007669"/>
    <property type="project" value="UniProtKB-KW"/>
</dbReference>
<dbReference type="GO" id="GO:0005524">
    <property type="term" value="F:ATP binding"/>
    <property type="evidence" value="ECO:0007669"/>
    <property type="project" value="UniProtKB-KW"/>
</dbReference>
<dbReference type="PANTHER" id="PTHR43052:SF1">
    <property type="entry name" value="TRNA-5-TAURINOMETHYLURIDINE 2-SULFURTRANSFERASE"/>
    <property type="match status" value="1"/>
</dbReference>
<dbReference type="AlphaFoldDB" id="A0AAU9PVU3"/>
<gene>
    <name evidence="8" type="ORF">LVIROSA_LOCUS39722</name>
</gene>
<dbReference type="EMBL" id="CAKMRJ010005745">
    <property type="protein sequence ID" value="CAH1454552.1"/>
    <property type="molecule type" value="Genomic_DNA"/>
</dbReference>